<dbReference type="SUPFAM" id="SSF52047">
    <property type="entry name" value="RNI-like"/>
    <property type="match status" value="1"/>
</dbReference>
<proteinExistence type="predicted"/>
<organism evidence="1 2">
    <name type="scientific">Mycena sanguinolenta</name>
    <dbReference type="NCBI Taxonomy" id="230812"/>
    <lineage>
        <taxon>Eukaryota</taxon>
        <taxon>Fungi</taxon>
        <taxon>Dikarya</taxon>
        <taxon>Basidiomycota</taxon>
        <taxon>Agaricomycotina</taxon>
        <taxon>Agaricomycetes</taxon>
        <taxon>Agaricomycetidae</taxon>
        <taxon>Agaricales</taxon>
        <taxon>Marasmiineae</taxon>
        <taxon>Mycenaceae</taxon>
        <taxon>Mycena</taxon>
    </lineage>
</organism>
<evidence type="ECO:0000313" key="1">
    <source>
        <dbReference type="EMBL" id="KAF7358877.1"/>
    </source>
</evidence>
<reference evidence="1" key="1">
    <citation type="submission" date="2020-05" db="EMBL/GenBank/DDBJ databases">
        <title>Mycena genomes resolve the evolution of fungal bioluminescence.</title>
        <authorList>
            <person name="Tsai I.J."/>
        </authorList>
    </citation>
    <scope>NUCLEOTIDE SEQUENCE</scope>
    <source>
        <strain evidence="1">160909Yilan</strain>
    </source>
</reference>
<dbReference type="Gene3D" id="3.80.10.10">
    <property type="entry name" value="Ribonuclease Inhibitor"/>
    <property type="match status" value="1"/>
</dbReference>
<sequence length="522" mass="58393">MHDCLLISEIVEQICGHFYGITGGPHCLAVLARTCRTFYAPALDQLWSDQAGAGVVNLLRCMPSDLCEFDNDDDGSIRLLRPILPTDWERPLVYTHRIRSITCYFPRPDIWTALSASLPGDVDSVFPKLTTLHLLHLSMDILLIRTLLSPKLASFRIHFQASIPNFSFLPSIPRICPALKNIELQIDGDMDYGRSALSSCIQGLTSLESAWLHIPNLAILEQLSQLHALTSLHTSLNRTLSNDLSSLSAPLLPFIALKRLGIGFKIEAVTHFFRRCSGAPLQDIEITLASCSPTTAIHMLYSALREGCSHTSLLSLSVEEGTEDIAETGDDAYAINIQSLRLLFCFVNLTSIYITSYVGFNVDDGAMKELALAWPKIKLLQLRFRSHTNESRPYTQLSLRCLYTLAKYCPTLTELEVTLDATVIPKGPDIESQPVIQSALRDFNAGKSSISQPTIHVAQYISELFPNLSELTTCRTLRRNDDPDELERHSQEIAYHNLWMEVALQIPVLTATHEEERSWAEE</sequence>
<comment type="caution">
    <text evidence="1">The sequence shown here is derived from an EMBL/GenBank/DDBJ whole genome shotgun (WGS) entry which is preliminary data.</text>
</comment>
<gene>
    <name evidence="1" type="ORF">MSAN_01227900</name>
</gene>
<dbReference type="AlphaFoldDB" id="A0A8H6YGV7"/>
<dbReference type="Proteomes" id="UP000623467">
    <property type="component" value="Unassembled WGS sequence"/>
</dbReference>
<protein>
    <submittedName>
        <fullName evidence="1">F-box domain-containing protein</fullName>
    </submittedName>
</protein>
<accession>A0A8H6YGV7</accession>
<evidence type="ECO:0000313" key="2">
    <source>
        <dbReference type="Proteomes" id="UP000623467"/>
    </source>
</evidence>
<dbReference type="EMBL" id="JACAZH010000009">
    <property type="protein sequence ID" value="KAF7358877.1"/>
    <property type="molecule type" value="Genomic_DNA"/>
</dbReference>
<name>A0A8H6YGV7_9AGAR</name>
<keyword evidence="2" id="KW-1185">Reference proteome</keyword>
<dbReference type="InterPro" id="IPR032675">
    <property type="entry name" value="LRR_dom_sf"/>
</dbReference>
<dbReference type="OrthoDB" id="2948138at2759"/>